<gene>
    <name evidence="2" type="ORF">SAMN04488047_15010</name>
</gene>
<dbReference type="EMBL" id="FOXA01000050">
    <property type="protein sequence ID" value="SFQ20908.1"/>
    <property type="molecule type" value="Genomic_DNA"/>
</dbReference>
<protein>
    <submittedName>
        <fullName evidence="2">Uncharacterized protein</fullName>
    </submittedName>
</protein>
<keyword evidence="3" id="KW-1185">Reference proteome</keyword>
<evidence type="ECO:0000313" key="2">
    <source>
        <dbReference type="EMBL" id="SFQ20908.1"/>
    </source>
</evidence>
<dbReference type="Gene3D" id="1.10.1470.10">
    <property type="entry name" value="YjbJ"/>
    <property type="match status" value="1"/>
</dbReference>
<evidence type="ECO:0000313" key="3">
    <source>
        <dbReference type="Proteomes" id="UP000199356"/>
    </source>
</evidence>
<reference evidence="3" key="1">
    <citation type="submission" date="2016-10" db="EMBL/GenBank/DDBJ databases">
        <authorList>
            <person name="Varghese N."/>
            <person name="Submissions S."/>
        </authorList>
    </citation>
    <scope>NUCLEOTIDE SEQUENCE [LARGE SCALE GENOMIC DNA]</scope>
    <source>
        <strain evidence="3">DSM 19547</strain>
    </source>
</reference>
<proteinExistence type="predicted"/>
<dbReference type="AlphaFoldDB" id="A0A1I5WN06"/>
<feature type="region of interest" description="Disordered" evidence="1">
    <location>
        <begin position="81"/>
        <end position="115"/>
    </location>
</feature>
<dbReference type="InterPro" id="IPR036629">
    <property type="entry name" value="YjbJ_sf"/>
</dbReference>
<name>A0A1I5WN06_9RHOB</name>
<dbReference type="RefSeq" id="WP_093425848.1">
    <property type="nucleotide sequence ID" value="NZ_FOXA01000050.1"/>
</dbReference>
<sequence>MQWQTVQQNWPAFLERIEQRWPMTDEDDLLEVDGRRDRFVDYLSKVHDLTQNEANEQIDAWLMGEMPADAHMDDFRDNANIVESGRSIPPGEDVYAEDRDFGDDRAPDVPVGRND</sequence>
<feature type="compositionally biased region" description="Basic and acidic residues" evidence="1">
    <location>
        <begin position="96"/>
        <end position="107"/>
    </location>
</feature>
<dbReference type="STRING" id="441119.SAMN04488047_15010"/>
<organism evidence="2 3">
    <name type="scientific">Tranquillimonas alkanivorans</name>
    <dbReference type="NCBI Taxonomy" id="441119"/>
    <lineage>
        <taxon>Bacteria</taxon>
        <taxon>Pseudomonadati</taxon>
        <taxon>Pseudomonadota</taxon>
        <taxon>Alphaproteobacteria</taxon>
        <taxon>Rhodobacterales</taxon>
        <taxon>Roseobacteraceae</taxon>
        <taxon>Tranquillimonas</taxon>
    </lineage>
</organism>
<dbReference type="Proteomes" id="UP000199356">
    <property type="component" value="Unassembled WGS sequence"/>
</dbReference>
<dbReference type="OrthoDB" id="7651547at2"/>
<dbReference type="SUPFAM" id="SSF69047">
    <property type="entry name" value="Hypothetical protein YjbJ"/>
    <property type="match status" value="1"/>
</dbReference>
<accession>A0A1I5WN06</accession>
<evidence type="ECO:0000256" key="1">
    <source>
        <dbReference type="SAM" id="MobiDB-lite"/>
    </source>
</evidence>